<reference evidence="5" key="3">
    <citation type="submission" date="2025-04" db="UniProtKB">
        <authorList>
            <consortium name="RefSeq"/>
        </authorList>
    </citation>
    <scope>IDENTIFICATION</scope>
    <source>
        <strain evidence="5">CBS 304.34</strain>
    </source>
</reference>
<dbReference type="InterPro" id="IPR046539">
    <property type="entry name" value="DUF6604"/>
</dbReference>
<sequence length="882" mass="99494">MESLLPNSYEQYKNDTSVFMTWLAQAAQRCGYELPGKARNKTKQPSDVYEKGSQASTTERHALPVKEISVQAEAVANAKTPQVKPPASILQAAQRAINTRTRFAACFSEMGIEFQADESHRHFIGVLQHALDLLRGCLSDGPRKPKVAHDSPNVRDDITNRFDVLDVEDCDDAGDTATDSQHDSSKAVSPDQSGTPIIVLDLSSEVDMLIDMKTRAFCFFDDLHSMQGRLQEVWNDYKNGTIDLTTAAMTTNAAISLVEQAERELAMAWPSLERLRSVALGQFNILPKASYQGLVLQFRPEIHSCCTIPELADPTASLSPLGDYIYADTWWTLMKYARQSEEEFSVWPRIPSLRMAYQDYFLLFPAPRSFEEVIHHEKFPRREREDEWLTQLLMDTLYNKRLTESFVSMKFPRLDVMDEFSRAMSALEEGETITLRMIFAATIMKDIHRVLGHSTSQAYSKLQQMVKQCHEAVKDSNPDPRVRRGTGPHWLTNDVKFITGIFDFVNFIDNWGLSGGKAHRLQDLAPSHFDYPLDGIKEGIPLGFARFMESSTCELNVESTSLMWVSFVKKCNESGIYYVRPAKDLEFAFKGNPLLCGTMAFNFAILKEQAGVSLANHHLSILHTTHLYNALRQKSLLQGIWPDIEHLTDTHLKPLFFGARPTTPEDIFKRFHLRLGFPAHLLKALSGSRTAPRQWGNYLVEGRGGDGTNQAKKGPTPSCLAINTCSETFVQFFEGESSLIRTLHAADRLMRKHTKNTSLDPGQFLAQFPGWIEETMAPSSIDYIGLTRTCNGLLKSLLDSGKIDMHTPKLRRPGVGAANSNNPFLVQLTHQILWEDKERQLAEPGLKRKGRVILNKSDIQIAGEFVQEWLKGRKLLETDPVT</sequence>
<dbReference type="RefSeq" id="XP_033570225.1">
    <property type="nucleotide sequence ID" value="XM_033728549.1"/>
</dbReference>
<dbReference type="Proteomes" id="UP000504636">
    <property type="component" value="Unplaced"/>
</dbReference>
<feature type="region of interest" description="Disordered" evidence="1">
    <location>
        <begin position="35"/>
        <end position="61"/>
    </location>
</feature>
<evidence type="ECO:0000256" key="1">
    <source>
        <dbReference type="SAM" id="MobiDB-lite"/>
    </source>
</evidence>
<feature type="domain" description="DUF6604" evidence="2">
    <location>
        <begin position="11"/>
        <end position="265"/>
    </location>
</feature>
<accession>A0A6A6Y363</accession>
<dbReference type="PANTHER" id="PTHR38795">
    <property type="entry name" value="DUF6604 DOMAIN-CONTAINING PROTEIN"/>
    <property type="match status" value="1"/>
</dbReference>
<dbReference type="PANTHER" id="PTHR38795:SF1">
    <property type="entry name" value="DUF6604 DOMAIN-CONTAINING PROTEIN"/>
    <property type="match status" value="1"/>
</dbReference>
<evidence type="ECO:0000313" key="4">
    <source>
        <dbReference type="Proteomes" id="UP000504636"/>
    </source>
</evidence>
<feature type="region of interest" description="Disordered" evidence="1">
    <location>
        <begin position="173"/>
        <end position="192"/>
    </location>
</feature>
<evidence type="ECO:0000259" key="2">
    <source>
        <dbReference type="Pfam" id="PF20253"/>
    </source>
</evidence>
<keyword evidence="4" id="KW-1185">Reference proteome</keyword>
<proteinExistence type="predicted"/>
<dbReference type="EMBL" id="MU003718">
    <property type="protein sequence ID" value="KAF2803261.1"/>
    <property type="molecule type" value="Genomic_DNA"/>
</dbReference>
<evidence type="ECO:0000313" key="5">
    <source>
        <dbReference type="RefSeq" id="XP_033570225.1"/>
    </source>
</evidence>
<evidence type="ECO:0000313" key="3">
    <source>
        <dbReference type="EMBL" id="KAF2803261.1"/>
    </source>
</evidence>
<dbReference type="AlphaFoldDB" id="A0A6A6Y363"/>
<dbReference type="Pfam" id="PF20253">
    <property type="entry name" value="DUF6604"/>
    <property type="match status" value="1"/>
</dbReference>
<protein>
    <recommendedName>
        <fullName evidence="2">DUF6604 domain-containing protein</fullName>
    </recommendedName>
</protein>
<gene>
    <name evidence="3 5" type="ORF">BDZ99DRAFT_576178</name>
</gene>
<reference evidence="3 5" key="1">
    <citation type="journal article" date="2020" name="Stud. Mycol.">
        <title>101 Dothideomycetes genomes: a test case for predicting lifestyles and emergence of pathogens.</title>
        <authorList>
            <person name="Haridas S."/>
            <person name="Albert R."/>
            <person name="Binder M."/>
            <person name="Bloem J."/>
            <person name="Labutti K."/>
            <person name="Salamov A."/>
            <person name="Andreopoulos B."/>
            <person name="Baker S."/>
            <person name="Barry K."/>
            <person name="Bills G."/>
            <person name="Bluhm B."/>
            <person name="Cannon C."/>
            <person name="Castanera R."/>
            <person name="Culley D."/>
            <person name="Daum C."/>
            <person name="Ezra D."/>
            <person name="Gonzalez J."/>
            <person name="Henrissat B."/>
            <person name="Kuo A."/>
            <person name="Liang C."/>
            <person name="Lipzen A."/>
            <person name="Lutzoni F."/>
            <person name="Magnuson J."/>
            <person name="Mondo S."/>
            <person name="Nolan M."/>
            <person name="Ohm R."/>
            <person name="Pangilinan J."/>
            <person name="Park H.-J."/>
            <person name="Ramirez L."/>
            <person name="Alfaro M."/>
            <person name="Sun H."/>
            <person name="Tritt A."/>
            <person name="Yoshinaga Y."/>
            <person name="Zwiers L.-H."/>
            <person name="Turgeon B."/>
            <person name="Goodwin S."/>
            <person name="Spatafora J."/>
            <person name="Crous P."/>
            <person name="Grigoriev I."/>
        </authorList>
    </citation>
    <scope>NUCLEOTIDE SEQUENCE</scope>
    <source>
        <strain evidence="3 5">CBS 304.34</strain>
    </source>
</reference>
<name>A0A6A6Y363_9PEZI</name>
<dbReference type="OrthoDB" id="3945175at2759"/>
<reference evidence="5" key="2">
    <citation type="submission" date="2020-04" db="EMBL/GenBank/DDBJ databases">
        <authorList>
            <consortium name="NCBI Genome Project"/>
        </authorList>
    </citation>
    <scope>NUCLEOTIDE SEQUENCE</scope>
    <source>
        <strain evidence="5">CBS 304.34</strain>
    </source>
</reference>
<dbReference type="GeneID" id="54469442"/>
<organism evidence="3">
    <name type="scientific">Mytilinidion resinicola</name>
    <dbReference type="NCBI Taxonomy" id="574789"/>
    <lineage>
        <taxon>Eukaryota</taxon>
        <taxon>Fungi</taxon>
        <taxon>Dikarya</taxon>
        <taxon>Ascomycota</taxon>
        <taxon>Pezizomycotina</taxon>
        <taxon>Dothideomycetes</taxon>
        <taxon>Pleosporomycetidae</taxon>
        <taxon>Mytilinidiales</taxon>
        <taxon>Mytilinidiaceae</taxon>
        <taxon>Mytilinidion</taxon>
    </lineage>
</organism>